<dbReference type="AlphaFoldDB" id="A0A417Z1I6"/>
<evidence type="ECO:0000313" key="2">
    <source>
        <dbReference type="EMBL" id="RHW44226.1"/>
    </source>
</evidence>
<feature type="region of interest" description="Disordered" evidence="1">
    <location>
        <begin position="710"/>
        <end position="733"/>
    </location>
</feature>
<accession>A0A417Z1I6</accession>
<reference evidence="2 3" key="1">
    <citation type="submission" date="2018-08" db="EMBL/GenBank/DDBJ databases">
        <title>Whole genome sequence analysis of Dermacoccus abyssi bacteria isolated from Deep Mariana trench Micromonospora spp reveals genes involved in the environmental adaptation and production of secondary metabolites.</title>
        <authorList>
            <person name="Abdel-Mageed W.M."/>
            <person name="Lehri B."/>
            <person name="Nouioui I."/>
            <person name="Goodfellow I."/>
            <person name="Jaspars M."/>
            <person name="Karlyshev A."/>
        </authorList>
    </citation>
    <scope>NUCLEOTIDE SEQUENCE [LARGE SCALE GENOMIC DNA]</scope>
    <source>
        <strain evidence="2 3">MT1.1</strain>
    </source>
</reference>
<feature type="compositionally biased region" description="Low complexity" evidence="1">
    <location>
        <begin position="710"/>
        <end position="727"/>
    </location>
</feature>
<dbReference type="EMBL" id="QWLM01000019">
    <property type="protein sequence ID" value="RHW44226.1"/>
    <property type="molecule type" value="Genomic_DNA"/>
</dbReference>
<sequence>MIAAVISASRKEKKYMNARSIRARLRTTTIATTAATAMLATGGVALATPAAAATRPVEIQATVLVLDDGQPMVSAIVDRLAKEGVDYEKVDLTSASRPQLTPAFFASQGWLTTRAKFMGVVTPSAEPASLTAAERATLARYESTFKVREFSAYNWPSAGIGLENQYSGAVDGMAADLSGAAKTNGFEYLKGSVTFDDLSPGVSESYGYIAKKAATSNGATYTPYLTLPVPGTGENGSLLGVYAKDGREQLISTVASNASQQHWKVLSHGIVSWLTRGISTSYSRNFLAVQVDDVLLPDAEWNAEGNCTVGDDCDPATYPETAPDATSRMTAQDVDQLAAWQRTNGVKLDVAFNGAGAADQKAETGSDALEASLLANKNEFRWINHTWSHPYLGCVHDDSTTPWQCAKTSTGGINWASQATIASEISKNVAYAKTNTLPNFDAASLVTGEHSGLKSLPQMPADNPYLASALTQQRIKWIASDASRESEPRVLGSATTVPRHPMNIYYNTSTKANAVDEYNWLYTSRADGGSGLCEDNPATSTCITPLTQDGFDSYIVPKEKQIALGHVLDNDARPHYAHQSNLTGDRILYPVVEGILGSYRGVYADNAPIVNVTTAEAGTQLVRQQTWRARSSQVQATISGTKLQLFNNSFSAIDVPVTAPSGTRSGLSTFGQSYGGQSSDWVRLRGLGLKTFTLPTATGFATSASWDTSAAATPATPSAPALTPGTAKDGTSTRVVAQPVADSDLIAAAG</sequence>
<gene>
    <name evidence="2" type="ORF">D1832_13180</name>
</gene>
<evidence type="ECO:0000313" key="3">
    <source>
        <dbReference type="Proteomes" id="UP000285376"/>
    </source>
</evidence>
<evidence type="ECO:0000256" key="1">
    <source>
        <dbReference type="SAM" id="MobiDB-lite"/>
    </source>
</evidence>
<proteinExistence type="predicted"/>
<organism evidence="2 3">
    <name type="scientific">Dermacoccus abyssi</name>
    <dbReference type="NCBI Taxonomy" id="322596"/>
    <lineage>
        <taxon>Bacteria</taxon>
        <taxon>Bacillati</taxon>
        <taxon>Actinomycetota</taxon>
        <taxon>Actinomycetes</taxon>
        <taxon>Micrococcales</taxon>
        <taxon>Dermacoccaceae</taxon>
        <taxon>Dermacoccus</taxon>
    </lineage>
</organism>
<name>A0A417Z1I6_9MICO</name>
<protein>
    <submittedName>
        <fullName evidence="2">Uncharacterized protein</fullName>
    </submittedName>
</protein>
<dbReference type="Proteomes" id="UP000285376">
    <property type="component" value="Unassembled WGS sequence"/>
</dbReference>
<comment type="caution">
    <text evidence="2">The sequence shown here is derived from an EMBL/GenBank/DDBJ whole genome shotgun (WGS) entry which is preliminary data.</text>
</comment>